<keyword evidence="5 7" id="KW-0949">S-adenosyl-L-methionine</keyword>
<feature type="domain" description="Adrift-type SAM-dependent 2'-O-MTase" evidence="8">
    <location>
        <begin position="120"/>
        <end position="331"/>
    </location>
</feature>
<name>A0A9R1SY77_9HYME</name>
<dbReference type="GO" id="GO:0005737">
    <property type="term" value="C:cytoplasm"/>
    <property type="evidence" value="ECO:0007669"/>
    <property type="project" value="TreeGrafter"/>
</dbReference>
<dbReference type="OrthoDB" id="333024at2759"/>
<dbReference type="SUPFAM" id="SSF53335">
    <property type="entry name" value="S-adenosyl-L-methionine-dependent methyltransferases"/>
    <property type="match status" value="1"/>
</dbReference>
<dbReference type="RefSeq" id="XP_011299350.1">
    <property type="nucleotide sequence ID" value="XM_011301048.1"/>
</dbReference>
<protein>
    <recommendedName>
        <fullName evidence="2">Cap-specific mRNA (nucleoside-2'-O-)-methyltransferase 2</fullName>
        <ecNumber evidence="1">2.1.1.296</ecNumber>
    </recommendedName>
</protein>
<evidence type="ECO:0000256" key="1">
    <source>
        <dbReference type="ARBA" id="ARBA00012770"/>
    </source>
</evidence>
<evidence type="ECO:0000259" key="8">
    <source>
        <dbReference type="PROSITE" id="PS51614"/>
    </source>
</evidence>
<comment type="catalytic activity">
    <reaction evidence="6">
        <text>a 5'-end (N(7)-methyl 5'-triphosphoguanosine)-(2'-O-methyl-ribonucleoside)-(ribonucleotide) in mRNA + S-adenosyl-L-methionine = a 5'-end (N(7)-methyl 5'-triphosphoguanosine)-(2'-O-methyl-ribonucleoside)-(2'-O-methyl-ribonucleotide) in mRNA + S-adenosyl-L-homocysteine + H(+)</text>
        <dbReference type="Rhea" id="RHEA:67024"/>
        <dbReference type="Rhea" id="RHEA-COMP:17169"/>
        <dbReference type="Rhea" id="RHEA-COMP:17170"/>
        <dbReference type="ChEBI" id="CHEBI:15378"/>
        <dbReference type="ChEBI" id="CHEBI:57856"/>
        <dbReference type="ChEBI" id="CHEBI:59789"/>
        <dbReference type="ChEBI" id="CHEBI:167612"/>
        <dbReference type="ChEBI" id="CHEBI:167614"/>
        <dbReference type="EC" id="2.1.1.296"/>
    </reaction>
</comment>
<dbReference type="AlphaFoldDB" id="A0A9R1SY77"/>
<organism evidence="9 10">
    <name type="scientific">Fopius arisanus</name>
    <dbReference type="NCBI Taxonomy" id="64838"/>
    <lineage>
        <taxon>Eukaryota</taxon>
        <taxon>Metazoa</taxon>
        <taxon>Ecdysozoa</taxon>
        <taxon>Arthropoda</taxon>
        <taxon>Hexapoda</taxon>
        <taxon>Insecta</taxon>
        <taxon>Pterygota</taxon>
        <taxon>Neoptera</taxon>
        <taxon>Endopterygota</taxon>
        <taxon>Hymenoptera</taxon>
        <taxon>Apocrita</taxon>
        <taxon>Ichneumonoidea</taxon>
        <taxon>Braconidae</taxon>
        <taxon>Opiinae</taxon>
        <taxon>Fopius</taxon>
    </lineage>
</organism>
<dbReference type="InterPro" id="IPR029063">
    <property type="entry name" value="SAM-dependent_MTases_sf"/>
</dbReference>
<proteinExistence type="predicted"/>
<dbReference type="EC" id="2.1.1.296" evidence="1"/>
<feature type="binding site" evidence="7">
    <location>
        <position position="159"/>
    </location>
    <ligand>
        <name>S-adenosyl-L-methionine</name>
        <dbReference type="ChEBI" id="CHEBI:59789"/>
    </ligand>
</feature>
<dbReference type="CTD" id="109861"/>
<dbReference type="GeneID" id="105264276"/>
<evidence type="ECO:0000256" key="7">
    <source>
        <dbReference type="PROSITE-ProRule" id="PRU00946"/>
    </source>
</evidence>
<evidence type="ECO:0000256" key="5">
    <source>
        <dbReference type="ARBA" id="ARBA00022691"/>
    </source>
</evidence>
<dbReference type="PANTHER" id="PTHR16121:SF2">
    <property type="entry name" value="CAP-SPECIFIC MRNA (NUCLEOSIDE-2'-O-)-METHYLTRANSFERASE 2"/>
    <property type="match status" value="1"/>
</dbReference>
<dbReference type="Pfam" id="PF01728">
    <property type="entry name" value="FtsJ"/>
    <property type="match status" value="1"/>
</dbReference>
<dbReference type="GO" id="GO:0006370">
    <property type="term" value="P:7-methylguanosine mRNA capping"/>
    <property type="evidence" value="ECO:0007669"/>
    <property type="project" value="TreeGrafter"/>
</dbReference>
<dbReference type="GO" id="GO:0004483">
    <property type="term" value="F:methyltransferase cap1 activity"/>
    <property type="evidence" value="ECO:0007669"/>
    <property type="project" value="TreeGrafter"/>
</dbReference>
<accession>A0A9R1SY77</accession>
<keyword evidence="3 7" id="KW-0489">Methyltransferase</keyword>
<evidence type="ECO:0000256" key="3">
    <source>
        <dbReference type="ARBA" id="ARBA00022603"/>
    </source>
</evidence>
<dbReference type="GO" id="GO:0120550">
    <property type="term" value="F:methyltransferase cap2 activity"/>
    <property type="evidence" value="ECO:0007669"/>
    <property type="project" value="UniProtKB-EC"/>
</dbReference>
<dbReference type="InterPro" id="IPR002877">
    <property type="entry name" value="RNA_MeTrfase_FtsJ_dom"/>
</dbReference>
<dbReference type="PROSITE" id="PS51614">
    <property type="entry name" value="SAM_MT_ADRIFT"/>
    <property type="match status" value="1"/>
</dbReference>
<evidence type="ECO:0000256" key="2">
    <source>
        <dbReference type="ARBA" id="ARBA00021134"/>
    </source>
</evidence>
<feature type="binding site" evidence="7">
    <location>
        <position position="178"/>
    </location>
    <ligand>
        <name>S-adenosyl-L-methionine</name>
        <dbReference type="ChEBI" id="CHEBI:59789"/>
    </ligand>
</feature>
<dbReference type="Gene3D" id="3.40.50.12760">
    <property type="match status" value="1"/>
</dbReference>
<dbReference type="InterPro" id="IPR050851">
    <property type="entry name" value="mRNA_Cap_2O-Ribose_MeTrfase"/>
</dbReference>
<feature type="active site" description="Proton acceptor" evidence="7">
    <location>
        <position position="284"/>
    </location>
</feature>
<dbReference type="GO" id="GO:0005634">
    <property type="term" value="C:nucleus"/>
    <property type="evidence" value="ECO:0007669"/>
    <property type="project" value="UniProtKB-ARBA"/>
</dbReference>
<evidence type="ECO:0000256" key="6">
    <source>
        <dbReference type="ARBA" id="ARBA00049477"/>
    </source>
</evidence>
<sequence length="696" mass="80332">MEKASERLKKHRPLSFQPYDHIRNHFNTRHKEHKIVEAVERLFSKRFELLNDQSFTLAPPSSMFVGHPWEVEALQALKISLNTTKSRLNDFKLMEWQKHTGTTNQAGEVHKKLRTVINPEFLTQAWCKFYENLSSFPLIPSGVLQSGKLHSIHLCEAPGAFVMSLNHFLKVNHPDITWTWTASTLNPYYEANSNSTMITDDRIILHTEGHWYFGEDQTGNLMTLENLEGLLRRERGKAMLVTADGSISCIDKPDEQEAVVSHLHYCETVAALHLLENGGSFLLKIFTIFEQETVCLLYLMRCCFERVVLNKPATSKEGNSEVYVVCLGFKGDVVKEHLAVLTSRYEEGEEMRGKETSMFRREDLPNKFIEQIIQAGEFFKGHQCQVIQNNIRMFEEGVEDDVWKIRDAVAEAFIARYGVKRVDKAEELVGKRRISMFNNKDTHFKFSDGSFNDRKREEEMLGEERIKRLQEDMQGVPGRASFKFILPNDSGPLMINLGKFYEKIQSSRFCFPRMLKNLISGFHVLDEFNLNLEFPEAAAKTEFIEKMRREDKKVFSFSLTDKVDTNLIEKIYEILESIEENDSIVLLGYCLLSQLNVGILYLLGHAFKTLEIEAENDLGVVVTLENFRNRKKMIDNFREIIEAANNARESNKIVISIFPISQLLCACEMYQSILMINHVAIKHVINHIVEKISRSS</sequence>
<gene>
    <name evidence="10" type="primary">aft</name>
</gene>
<dbReference type="KEGG" id="fas:105264276"/>
<dbReference type="PANTHER" id="PTHR16121">
    <property type="entry name" value="CAP-SPECIFIC MRNA (NUCLEOSIDE-2'-O-)-METHYLTRANSFERASE 1-RELATED"/>
    <property type="match status" value="1"/>
</dbReference>
<evidence type="ECO:0000313" key="9">
    <source>
        <dbReference type="Proteomes" id="UP000694866"/>
    </source>
</evidence>
<evidence type="ECO:0000256" key="4">
    <source>
        <dbReference type="ARBA" id="ARBA00022679"/>
    </source>
</evidence>
<dbReference type="GO" id="GO:0032259">
    <property type="term" value="P:methylation"/>
    <property type="evidence" value="ECO:0007669"/>
    <property type="project" value="UniProtKB-KW"/>
</dbReference>
<feature type="binding site" evidence="7">
    <location>
        <position position="244"/>
    </location>
    <ligand>
        <name>S-adenosyl-L-methionine</name>
        <dbReference type="ChEBI" id="CHEBI:59789"/>
    </ligand>
</feature>
<evidence type="ECO:0000313" key="10">
    <source>
        <dbReference type="RefSeq" id="XP_011299350.1"/>
    </source>
</evidence>
<reference evidence="10" key="1">
    <citation type="submission" date="2025-08" db="UniProtKB">
        <authorList>
            <consortium name="RefSeq"/>
        </authorList>
    </citation>
    <scope>IDENTIFICATION</scope>
    <source>
        <strain evidence="10">USDA-PBARC FA_bdor</strain>
        <tissue evidence="10">Whole organism</tissue>
    </source>
</reference>
<dbReference type="Proteomes" id="UP000694866">
    <property type="component" value="Unplaced"/>
</dbReference>
<keyword evidence="4 7" id="KW-0808">Transferase</keyword>
<dbReference type="InterPro" id="IPR025807">
    <property type="entry name" value="Adrift-typ_MeTrfase"/>
</dbReference>
<keyword evidence="9" id="KW-1185">Reference proteome</keyword>